<reference evidence="2 3" key="1">
    <citation type="submission" date="2013-11" db="EMBL/GenBank/DDBJ databases">
        <title>Draft genome of the bovine lungworm Dictyocaulus viviparus.</title>
        <authorList>
            <person name="Mitreva M."/>
        </authorList>
    </citation>
    <scope>NUCLEOTIDE SEQUENCE [LARGE SCALE GENOMIC DNA]</scope>
    <source>
        <strain evidence="2 3">HannoverDv2000</strain>
    </source>
</reference>
<organism evidence="2 3">
    <name type="scientific">Dictyocaulus viviparus</name>
    <name type="common">Bovine lungworm</name>
    <dbReference type="NCBI Taxonomy" id="29172"/>
    <lineage>
        <taxon>Eukaryota</taxon>
        <taxon>Metazoa</taxon>
        <taxon>Ecdysozoa</taxon>
        <taxon>Nematoda</taxon>
        <taxon>Chromadorea</taxon>
        <taxon>Rhabditida</taxon>
        <taxon>Rhabditina</taxon>
        <taxon>Rhabditomorpha</taxon>
        <taxon>Strongyloidea</taxon>
        <taxon>Metastrongylidae</taxon>
        <taxon>Dictyocaulus</taxon>
    </lineage>
</organism>
<proteinExistence type="predicted"/>
<evidence type="ECO:0000313" key="2">
    <source>
        <dbReference type="EMBL" id="KJH52806.1"/>
    </source>
</evidence>
<keyword evidence="3" id="KW-1185">Reference proteome</keyword>
<evidence type="ECO:0000313" key="3">
    <source>
        <dbReference type="Proteomes" id="UP000053766"/>
    </source>
</evidence>
<dbReference type="Pfam" id="PF00144">
    <property type="entry name" value="Beta-lactamase"/>
    <property type="match status" value="1"/>
</dbReference>
<dbReference type="EMBL" id="KN716159">
    <property type="protein sequence ID" value="KJH52806.1"/>
    <property type="molecule type" value="Genomic_DNA"/>
</dbReference>
<dbReference type="InterPro" id="IPR001466">
    <property type="entry name" value="Beta-lactam-related"/>
</dbReference>
<sequence length="285" mass="32324">MLSLEPAGLPYLDEDIDIQDVADFMRIQKKIEKSKPVWKPGTASGYHPLTFGFIVDGIVRRVDEKKRDLKTFFMEEIARPNDLEVDIGVEPEESWKVARITTPNLWEFVRDSIKNPKLLIMLGIMYVRFDEILWKIKANSKWLLMNYDTISVNNPELLALPMPAVTGVSSAADLSRLFSLAIDGTLLSNQTLNTISSPTLNSWHLEKVTLWPIRKGHGFFYDRNPLVEDAFTFGHPGYGGQFVHVDPANQMVLSYLANGLKTGTGELCTTYTRLLRSTYNALRAR</sequence>
<dbReference type="OrthoDB" id="5946976at2759"/>
<reference evidence="3" key="2">
    <citation type="journal article" date="2016" name="Sci. Rep.">
        <title>Dictyocaulus viviparus genome, variome and transcriptome elucidate lungworm biology and support future intervention.</title>
        <authorList>
            <person name="McNulty S.N."/>
            <person name="Strube C."/>
            <person name="Rosa B.A."/>
            <person name="Martin J.C."/>
            <person name="Tyagi R."/>
            <person name="Choi Y.J."/>
            <person name="Wang Q."/>
            <person name="Hallsworth Pepin K."/>
            <person name="Zhang X."/>
            <person name="Ozersky P."/>
            <person name="Wilson R.K."/>
            <person name="Sternberg P.W."/>
            <person name="Gasser R.B."/>
            <person name="Mitreva M."/>
        </authorList>
    </citation>
    <scope>NUCLEOTIDE SEQUENCE [LARGE SCALE GENOMIC DNA]</scope>
    <source>
        <strain evidence="3">HannoverDv2000</strain>
    </source>
</reference>
<dbReference type="Proteomes" id="UP000053766">
    <property type="component" value="Unassembled WGS sequence"/>
</dbReference>
<name>A0A0D8YDX0_DICVI</name>
<feature type="domain" description="Beta-lactamase-related" evidence="1">
    <location>
        <begin position="7"/>
        <end position="269"/>
    </location>
</feature>
<accession>A0A0D8YDX0</accession>
<dbReference type="PANTHER" id="PTHR43319">
    <property type="entry name" value="BETA-LACTAMASE-RELATED"/>
    <property type="match status" value="1"/>
</dbReference>
<dbReference type="STRING" id="29172.A0A0D8YDX0"/>
<dbReference type="InterPro" id="IPR052907">
    <property type="entry name" value="Beta-lactamase/esterase"/>
</dbReference>
<gene>
    <name evidence="2" type="ORF">DICVIV_01013</name>
</gene>
<evidence type="ECO:0000259" key="1">
    <source>
        <dbReference type="Pfam" id="PF00144"/>
    </source>
</evidence>
<dbReference type="AlphaFoldDB" id="A0A0D8YDX0"/>
<dbReference type="Gene3D" id="3.40.710.10">
    <property type="entry name" value="DD-peptidase/beta-lactamase superfamily"/>
    <property type="match status" value="1"/>
</dbReference>
<dbReference type="InterPro" id="IPR012338">
    <property type="entry name" value="Beta-lactam/transpept-like"/>
</dbReference>
<dbReference type="SUPFAM" id="SSF56601">
    <property type="entry name" value="beta-lactamase/transpeptidase-like"/>
    <property type="match status" value="1"/>
</dbReference>
<protein>
    <submittedName>
        <fullName evidence="2">Beta-lactamase</fullName>
    </submittedName>
</protein>
<dbReference type="PANTHER" id="PTHR43319:SF7">
    <property type="entry name" value="BETA-LACTAMASE-RELATED DOMAIN-CONTAINING PROTEIN"/>
    <property type="match status" value="1"/>
</dbReference>